<dbReference type="InterPro" id="IPR020616">
    <property type="entry name" value="Thiolase_N"/>
</dbReference>
<evidence type="ECO:0000256" key="5">
    <source>
        <dbReference type="ARBA" id="ARBA00024073"/>
    </source>
</evidence>
<dbReference type="InterPro" id="IPR020615">
    <property type="entry name" value="Thiolase_acyl_enz_int_AS"/>
</dbReference>
<dbReference type="GO" id="GO:0010124">
    <property type="term" value="P:phenylacetate catabolic process"/>
    <property type="evidence" value="ECO:0007669"/>
    <property type="project" value="TreeGrafter"/>
</dbReference>
<dbReference type="PIRSF" id="PIRSF000429">
    <property type="entry name" value="Ac-CoA_Ac_transf"/>
    <property type="match status" value="1"/>
</dbReference>
<dbReference type="InterPro" id="IPR002155">
    <property type="entry name" value="Thiolase"/>
</dbReference>
<evidence type="ECO:0000256" key="1">
    <source>
        <dbReference type="ARBA" id="ARBA00005189"/>
    </source>
</evidence>
<proteinExistence type="inferred from homology"/>
<accession>A0A1D8GQQ2</accession>
<evidence type="ECO:0000256" key="2">
    <source>
        <dbReference type="ARBA" id="ARBA00010982"/>
    </source>
</evidence>
<comment type="similarity">
    <text evidence="2 9">Belongs to the thiolase-like superfamily. Thiolase family.</text>
</comment>
<dbReference type="Gene3D" id="3.40.47.10">
    <property type="match status" value="1"/>
</dbReference>
<sequence>MKNNAVLVAMGRSAIGKAPKGTLRYTRPEELASQVLQGVLAQLPDLPQGQIDDLILGCAMPEAEQGLNVARMIALKAGLGESTPGQTINRFCASGLQSIAIAANTITSRQNDIVIAGGLESMSALPMGGNMMRPDPGLIKNSPHVYDSMGITAENVAAKYHISRENQDAFSVRSHVRAYEAAGNGKFVEEIIPVYADVIEKTENGRTVTNKIIFDKDEGIRPDSSIEALAKLKPIFKVKGSVTPGNSSQTSDGAAFVVMMSEDNAKAFGYQPIAKLIGYSVVGVPPDLMGIGPIYAIPKVLQRNGLTLKDIDLIELNEAFASQSIACINELGLNIDKVNVNGGAIALGHPLGCTGTVLTIKLLQELRRRGQKRGIVSMCIGGGMGAAGVFELIG</sequence>
<dbReference type="SUPFAM" id="SSF53901">
    <property type="entry name" value="Thiolase-like"/>
    <property type="match status" value="2"/>
</dbReference>
<evidence type="ECO:0000256" key="6">
    <source>
        <dbReference type="ARBA" id="ARBA00044137"/>
    </source>
</evidence>
<name>A0A1D8GQQ2_9FIRM</name>
<dbReference type="PROSITE" id="PS00099">
    <property type="entry name" value="THIOLASE_3"/>
    <property type="match status" value="1"/>
</dbReference>
<reference evidence="12 13" key="1">
    <citation type="submission" date="2016-09" db="EMBL/GenBank/DDBJ databases">
        <title>Genomic analysis reveals versatility of anaerobic energy metabolism of Geosporobacter ferrireducens IRF9 of phylum Firmicutes.</title>
        <authorList>
            <person name="Kim S.-J."/>
        </authorList>
    </citation>
    <scope>NUCLEOTIDE SEQUENCE [LARGE SCALE GENOMIC DNA]</scope>
    <source>
        <strain evidence="12 13">IRF9</strain>
    </source>
</reference>
<dbReference type="Pfam" id="PF00108">
    <property type="entry name" value="Thiolase_N"/>
    <property type="match status" value="1"/>
</dbReference>
<evidence type="ECO:0000259" key="10">
    <source>
        <dbReference type="Pfam" id="PF00108"/>
    </source>
</evidence>
<feature type="active site" description="Acyl-thioester intermediate" evidence="8">
    <location>
        <position position="92"/>
    </location>
</feature>
<organism evidence="12 13">
    <name type="scientific">Geosporobacter ferrireducens</name>
    <dbReference type="NCBI Taxonomy" id="1424294"/>
    <lineage>
        <taxon>Bacteria</taxon>
        <taxon>Bacillati</taxon>
        <taxon>Bacillota</taxon>
        <taxon>Clostridia</taxon>
        <taxon>Peptostreptococcales</taxon>
        <taxon>Thermotaleaceae</taxon>
        <taxon>Geosporobacter</taxon>
    </lineage>
</organism>
<gene>
    <name evidence="12" type="ORF">Gferi_18175</name>
</gene>
<evidence type="ECO:0000313" key="13">
    <source>
        <dbReference type="Proteomes" id="UP000095743"/>
    </source>
</evidence>
<dbReference type="EMBL" id="CP017269">
    <property type="protein sequence ID" value="AOT73198.1"/>
    <property type="molecule type" value="Genomic_DNA"/>
</dbReference>
<dbReference type="GO" id="GO:0006635">
    <property type="term" value="P:fatty acid beta-oxidation"/>
    <property type="evidence" value="ECO:0007669"/>
    <property type="project" value="TreeGrafter"/>
</dbReference>
<dbReference type="Proteomes" id="UP000095743">
    <property type="component" value="Chromosome"/>
</dbReference>
<dbReference type="GO" id="GO:0005737">
    <property type="term" value="C:cytoplasm"/>
    <property type="evidence" value="ECO:0007669"/>
    <property type="project" value="UniProtKB-ARBA"/>
</dbReference>
<dbReference type="InterPro" id="IPR050215">
    <property type="entry name" value="Thiolase-like_sf_Thiolase"/>
</dbReference>
<feature type="domain" description="Thiolase N-terminal" evidence="10">
    <location>
        <begin position="6"/>
        <end position="263"/>
    </location>
</feature>
<evidence type="ECO:0000256" key="4">
    <source>
        <dbReference type="ARBA" id="ARBA00023315"/>
    </source>
</evidence>
<dbReference type="AlphaFoldDB" id="A0A1D8GQQ2"/>
<dbReference type="NCBIfam" id="TIGR01930">
    <property type="entry name" value="AcCoA-C-Actrans"/>
    <property type="match status" value="1"/>
</dbReference>
<dbReference type="InterPro" id="IPR016039">
    <property type="entry name" value="Thiolase-like"/>
</dbReference>
<dbReference type="PROSITE" id="PS00098">
    <property type="entry name" value="THIOLASE_1"/>
    <property type="match status" value="1"/>
</dbReference>
<comment type="catalytic activity">
    <reaction evidence="7">
        <text>2 acetyl-CoA = acetoacetyl-CoA + CoA</text>
        <dbReference type="Rhea" id="RHEA:21036"/>
        <dbReference type="ChEBI" id="CHEBI:57286"/>
        <dbReference type="ChEBI" id="CHEBI:57287"/>
        <dbReference type="ChEBI" id="CHEBI:57288"/>
        <dbReference type="EC" id="2.3.1.9"/>
    </reaction>
</comment>
<dbReference type="FunFam" id="3.40.47.10:FF:000010">
    <property type="entry name" value="Acetyl-CoA acetyltransferase (Thiolase)"/>
    <property type="match status" value="1"/>
</dbReference>
<dbReference type="PROSITE" id="PS00737">
    <property type="entry name" value="THIOLASE_2"/>
    <property type="match status" value="1"/>
</dbReference>
<evidence type="ECO:0000256" key="3">
    <source>
        <dbReference type="ARBA" id="ARBA00022679"/>
    </source>
</evidence>
<keyword evidence="4 9" id="KW-0012">Acyltransferase</keyword>
<dbReference type="PANTHER" id="PTHR43853">
    <property type="entry name" value="3-KETOACYL-COA THIOLASE, PEROXISOMAL"/>
    <property type="match status" value="1"/>
</dbReference>
<evidence type="ECO:0000256" key="9">
    <source>
        <dbReference type="RuleBase" id="RU003557"/>
    </source>
</evidence>
<dbReference type="CDD" id="cd00751">
    <property type="entry name" value="thiolase"/>
    <property type="match status" value="1"/>
</dbReference>
<dbReference type="STRING" id="1424294.Gferi_18175"/>
<protein>
    <recommendedName>
        <fullName evidence="6">Acetyl-CoA acetyltransferase</fullName>
        <ecNumber evidence="5">2.3.1.16</ecNumber>
    </recommendedName>
</protein>
<feature type="domain" description="Thiolase C-terminal" evidence="11">
    <location>
        <begin position="271"/>
        <end position="391"/>
    </location>
</feature>
<evidence type="ECO:0000259" key="11">
    <source>
        <dbReference type="Pfam" id="PF02803"/>
    </source>
</evidence>
<dbReference type="InterPro" id="IPR020613">
    <property type="entry name" value="Thiolase_CS"/>
</dbReference>
<dbReference type="InterPro" id="IPR020617">
    <property type="entry name" value="Thiolase_C"/>
</dbReference>
<dbReference type="EC" id="2.3.1.16" evidence="5"/>
<keyword evidence="3 9" id="KW-0808">Transferase</keyword>
<dbReference type="Pfam" id="PF02803">
    <property type="entry name" value="Thiolase_C"/>
    <property type="match status" value="1"/>
</dbReference>
<feature type="active site" description="Proton acceptor" evidence="8">
    <location>
        <position position="349"/>
    </location>
</feature>
<feature type="active site" description="Proton acceptor" evidence="8">
    <location>
        <position position="379"/>
    </location>
</feature>
<dbReference type="GO" id="GO:0003985">
    <property type="term" value="F:acetyl-CoA C-acetyltransferase activity"/>
    <property type="evidence" value="ECO:0007669"/>
    <property type="project" value="UniProtKB-EC"/>
</dbReference>
<dbReference type="InterPro" id="IPR020610">
    <property type="entry name" value="Thiolase_AS"/>
</dbReference>
<keyword evidence="13" id="KW-1185">Reference proteome</keyword>
<evidence type="ECO:0000313" key="12">
    <source>
        <dbReference type="EMBL" id="AOT73198.1"/>
    </source>
</evidence>
<dbReference type="PANTHER" id="PTHR43853:SF21">
    <property type="entry name" value="STEROID 3-KETOACYL-COA THIOLASE"/>
    <property type="match status" value="1"/>
</dbReference>
<evidence type="ECO:0000256" key="7">
    <source>
        <dbReference type="ARBA" id="ARBA00051550"/>
    </source>
</evidence>
<dbReference type="KEGG" id="gfe:Gferi_18175"/>
<dbReference type="OrthoDB" id="56116at2"/>
<comment type="pathway">
    <text evidence="1">Lipid metabolism.</text>
</comment>
<evidence type="ECO:0000256" key="8">
    <source>
        <dbReference type="PIRSR" id="PIRSR000429-1"/>
    </source>
</evidence>